<reference evidence="11" key="1">
    <citation type="submission" date="2016-07" db="EMBL/GenBank/DDBJ databases">
        <title>De novo transcriptome assembly of four accessions of the metal hyperaccumulator plant Noccaea caerulescens.</title>
        <authorList>
            <person name="Blande D."/>
            <person name="Halimaa P."/>
            <person name="Tervahauta A.I."/>
            <person name="Aarts M.G."/>
            <person name="Karenlampi S.O."/>
        </authorList>
    </citation>
    <scope>NUCLEOTIDE SEQUENCE</scope>
</reference>
<dbReference type="InterPro" id="IPR018957">
    <property type="entry name" value="Znf_C3HC4_RING-type"/>
</dbReference>
<dbReference type="Gene3D" id="3.30.40.10">
    <property type="entry name" value="Zinc/RING finger domain, C3HC4 (zinc finger)"/>
    <property type="match status" value="1"/>
</dbReference>
<sequence length="457" mass="51707">MEKVVATVTGYHGAERFKLIKLIAHSGANYVGTMSSSITHLVCWKFEGQKYSLAKKFNTIVVNHQWVEACVREGRLVPEAPYTLECGEEVGPLMMEVPAVSKKVKVKHASPYDKYFDNGQESRSGSTSELSTWMDSILLKEKNVEAKRHSARLRAKRPSSIFEDKENAGVAESSGREKRRLVKKRSCRDLINLESDEESDSNCFDNSDEQQRNGQEDPRVADDENVKDCVVEPGETSALQHHGDSTTQNWDVDEIEESDNWSHSSVFKRPRSIGVERKPLDDESNFNKPEEAEATKKVSAQVSCIICLTEFSSTRGILPCGHRFCYSCIQKWVDLLVSERKSTTCPLCKSSFIAITKIEDAGSFDQKIYSQTVPDPSSTNNVLVVLPEEERQGFTPLSRASACSRCYSSEPEELLIRCHLCNFRRIHSYCLDPYLVPWTCTHCSDLQMLYQHRGRGY</sequence>
<dbReference type="SMART" id="SM00292">
    <property type="entry name" value="BRCT"/>
    <property type="match status" value="1"/>
</dbReference>
<dbReference type="InterPro" id="IPR017907">
    <property type="entry name" value="Znf_RING_CS"/>
</dbReference>
<evidence type="ECO:0000256" key="3">
    <source>
        <dbReference type="ARBA" id="ARBA00022723"/>
    </source>
</evidence>
<protein>
    <recommendedName>
        <fullName evidence="6">RING-type E3 ubiquitin transferase BRCA1</fullName>
    </recommendedName>
</protein>
<dbReference type="EMBL" id="GEVL01014310">
    <property type="protein sequence ID" value="JAU63031.1"/>
    <property type="molecule type" value="Transcribed_RNA"/>
</dbReference>
<evidence type="ECO:0000256" key="6">
    <source>
        <dbReference type="ARBA" id="ARBA00031556"/>
    </source>
</evidence>
<accession>A0A1J3H3Y1</accession>
<dbReference type="InterPro" id="IPR001357">
    <property type="entry name" value="BRCT_dom"/>
</dbReference>
<dbReference type="SUPFAM" id="SSF52113">
    <property type="entry name" value="BRCT domain"/>
    <property type="match status" value="1"/>
</dbReference>
<keyword evidence="3" id="KW-0479">Metal-binding</keyword>
<dbReference type="PANTHER" id="PTHR47776">
    <property type="entry name" value="F5A8.9 PROTEIN"/>
    <property type="match status" value="1"/>
</dbReference>
<organism evidence="11">
    <name type="scientific">Noccaea caerulescens</name>
    <name type="common">Alpine penny-cress</name>
    <name type="synonym">Thlaspi caerulescens</name>
    <dbReference type="NCBI Taxonomy" id="107243"/>
    <lineage>
        <taxon>Eukaryota</taxon>
        <taxon>Viridiplantae</taxon>
        <taxon>Streptophyta</taxon>
        <taxon>Embryophyta</taxon>
        <taxon>Tracheophyta</taxon>
        <taxon>Spermatophyta</taxon>
        <taxon>Magnoliopsida</taxon>
        <taxon>eudicotyledons</taxon>
        <taxon>Gunneridae</taxon>
        <taxon>Pentapetalae</taxon>
        <taxon>rosids</taxon>
        <taxon>malvids</taxon>
        <taxon>Brassicales</taxon>
        <taxon>Brassicaceae</taxon>
        <taxon>Coluteocarpeae</taxon>
        <taxon>Noccaea</taxon>
    </lineage>
</organism>
<evidence type="ECO:0000256" key="5">
    <source>
        <dbReference type="ARBA" id="ARBA00022833"/>
    </source>
</evidence>
<dbReference type="PROSITE" id="PS00518">
    <property type="entry name" value="ZF_RING_1"/>
    <property type="match status" value="1"/>
</dbReference>
<evidence type="ECO:0000256" key="1">
    <source>
        <dbReference type="ARBA" id="ARBA00004286"/>
    </source>
</evidence>
<feature type="region of interest" description="Disordered" evidence="8">
    <location>
        <begin position="196"/>
        <end position="223"/>
    </location>
</feature>
<dbReference type="GO" id="GO:0005694">
    <property type="term" value="C:chromosome"/>
    <property type="evidence" value="ECO:0007669"/>
    <property type="project" value="UniProtKB-SubCell"/>
</dbReference>
<dbReference type="Gene3D" id="3.40.50.10190">
    <property type="entry name" value="BRCT domain"/>
    <property type="match status" value="1"/>
</dbReference>
<keyword evidence="4 7" id="KW-0863">Zinc-finger</keyword>
<dbReference type="SUPFAM" id="SSF57850">
    <property type="entry name" value="RING/U-box"/>
    <property type="match status" value="1"/>
</dbReference>
<keyword evidence="5" id="KW-0862">Zinc</keyword>
<dbReference type="AlphaFoldDB" id="A0A1J3H3Y1"/>
<dbReference type="PROSITE" id="PS50172">
    <property type="entry name" value="BRCT"/>
    <property type="match status" value="1"/>
</dbReference>
<dbReference type="Pfam" id="PF00097">
    <property type="entry name" value="zf-C3HC4"/>
    <property type="match status" value="1"/>
</dbReference>
<evidence type="ECO:0000313" key="11">
    <source>
        <dbReference type="EMBL" id="JAU63031.1"/>
    </source>
</evidence>
<keyword evidence="2" id="KW-0158">Chromosome</keyword>
<evidence type="ECO:0000256" key="7">
    <source>
        <dbReference type="PROSITE-ProRule" id="PRU00175"/>
    </source>
</evidence>
<feature type="compositionally biased region" description="Basic and acidic residues" evidence="8">
    <location>
        <begin position="209"/>
        <end position="223"/>
    </location>
</feature>
<evidence type="ECO:0000259" key="10">
    <source>
        <dbReference type="PROSITE" id="PS50172"/>
    </source>
</evidence>
<feature type="domain" description="RING-type" evidence="9">
    <location>
        <begin position="304"/>
        <end position="349"/>
    </location>
</feature>
<dbReference type="SMART" id="SM00184">
    <property type="entry name" value="RING"/>
    <property type="match status" value="1"/>
</dbReference>
<dbReference type="InterPro" id="IPR013083">
    <property type="entry name" value="Znf_RING/FYVE/PHD"/>
</dbReference>
<dbReference type="SUPFAM" id="SSF57903">
    <property type="entry name" value="FYVE/PHD zinc finger"/>
    <property type="match status" value="1"/>
</dbReference>
<dbReference type="InterPro" id="IPR036420">
    <property type="entry name" value="BRCT_dom_sf"/>
</dbReference>
<gene>
    <name evidence="11" type="ORF">LE_TR19236_c0_g1_i1_g.61583</name>
</gene>
<evidence type="ECO:0000256" key="4">
    <source>
        <dbReference type="ARBA" id="ARBA00022771"/>
    </source>
</evidence>
<name>A0A1J3H3Y1_NOCCA</name>
<comment type="subcellular location">
    <subcellularLocation>
        <location evidence="1">Chromosome</location>
    </subcellularLocation>
</comment>
<dbReference type="PANTHER" id="PTHR47776:SF2">
    <property type="entry name" value="RING-TYPE E3 UBIQUITIN TRANSFERASE BRCA1"/>
    <property type="match status" value="1"/>
</dbReference>
<evidence type="ECO:0000259" key="9">
    <source>
        <dbReference type="PROSITE" id="PS50089"/>
    </source>
</evidence>
<evidence type="ECO:0000256" key="8">
    <source>
        <dbReference type="SAM" id="MobiDB-lite"/>
    </source>
</evidence>
<dbReference type="InterPro" id="IPR011011">
    <property type="entry name" value="Znf_FYVE_PHD"/>
</dbReference>
<evidence type="ECO:0000256" key="2">
    <source>
        <dbReference type="ARBA" id="ARBA00022454"/>
    </source>
</evidence>
<dbReference type="GO" id="GO:0008270">
    <property type="term" value="F:zinc ion binding"/>
    <property type="evidence" value="ECO:0007669"/>
    <property type="project" value="UniProtKB-KW"/>
</dbReference>
<dbReference type="PROSITE" id="PS50089">
    <property type="entry name" value="ZF_RING_2"/>
    <property type="match status" value="1"/>
</dbReference>
<dbReference type="InterPro" id="IPR001841">
    <property type="entry name" value="Znf_RING"/>
</dbReference>
<feature type="domain" description="BRCT" evidence="10">
    <location>
        <begin position="1"/>
        <end position="84"/>
    </location>
</feature>
<dbReference type="Pfam" id="PF12738">
    <property type="entry name" value="PTCB-BRCT"/>
    <property type="match status" value="1"/>
</dbReference>
<proteinExistence type="predicted"/>